<dbReference type="SMART" id="SM01052">
    <property type="entry name" value="CAP_GLY"/>
    <property type="match status" value="1"/>
</dbReference>
<dbReference type="PROSITE" id="PS51450">
    <property type="entry name" value="LRR"/>
    <property type="match status" value="1"/>
</dbReference>
<dbReference type="InterPro" id="IPR044079">
    <property type="entry name" value="Ubl_TBCE"/>
</dbReference>
<dbReference type="Pfam" id="PF14560">
    <property type="entry name" value="Ubiquitin_2"/>
    <property type="match status" value="1"/>
</dbReference>
<keyword evidence="7" id="KW-0143">Chaperone</keyword>
<keyword evidence="8" id="KW-0206">Cytoskeleton</keyword>
<dbReference type="AlphaFoldDB" id="A0AAV7KAS8"/>
<dbReference type="CDD" id="cd17044">
    <property type="entry name" value="Ubl_TBCE"/>
    <property type="match status" value="1"/>
</dbReference>
<evidence type="ECO:0000256" key="6">
    <source>
        <dbReference type="ARBA" id="ARBA00022737"/>
    </source>
</evidence>
<keyword evidence="4" id="KW-0963">Cytoplasm</keyword>
<dbReference type="Gene3D" id="2.30.30.190">
    <property type="entry name" value="CAP Gly-rich-like domain"/>
    <property type="match status" value="1"/>
</dbReference>
<dbReference type="InterPro" id="IPR000938">
    <property type="entry name" value="CAP-Gly_domain"/>
</dbReference>
<reference evidence="11 12" key="1">
    <citation type="journal article" date="2023" name="BMC Biol.">
        <title>The compact genome of the sponge Oopsacas minuta (Hexactinellida) is lacking key metazoan core genes.</title>
        <authorList>
            <person name="Santini S."/>
            <person name="Schenkelaars Q."/>
            <person name="Jourda C."/>
            <person name="Duchesne M."/>
            <person name="Belahbib H."/>
            <person name="Rocher C."/>
            <person name="Selva M."/>
            <person name="Riesgo A."/>
            <person name="Vervoort M."/>
            <person name="Leys S.P."/>
            <person name="Kodjabachian L."/>
            <person name="Le Bivic A."/>
            <person name="Borchiellini C."/>
            <person name="Claverie J.M."/>
            <person name="Renard E."/>
        </authorList>
    </citation>
    <scope>NUCLEOTIDE SEQUENCE [LARGE SCALE GENOMIC DNA]</scope>
    <source>
        <strain evidence="11">SPO-2</strain>
    </source>
</reference>
<proteinExistence type="inferred from homology"/>
<evidence type="ECO:0000259" key="10">
    <source>
        <dbReference type="PROSITE" id="PS50245"/>
    </source>
</evidence>
<evidence type="ECO:0000256" key="1">
    <source>
        <dbReference type="ARBA" id="ARBA00004245"/>
    </source>
</evidence>
<keyword evidence="12" id="KW-1185">Reference proteome</keyword>
<dbReference type="Proteomes" id="UP001165289">
    <property type="component" value="Unassembled WGS sequence"/>
</dbReference>
<evidence type="ECO:0000256" key="7">
    <source>
        <dbReference type="ARBA" id="ARBA00023186"/>
    </source>
</evidence>
<dbReference type="InterPro" id="IPR000626">
    <property type="entry name" value="Ubiquitin-like_dom"/>
</dbReference>
<evidence type="ECO:0000256" key="2">
    <source>
        <dbReference type="ARBA" id="ARBA00006286"/>
    </source>
</evidence>
<keyword evidence="6" id="KW-0677">Repeat</keyword>
<evidence type="ECO:0000313" key="12">
    <source>
        <dbReference type="Proteomes" id="UP001165289"/>
    </source>
</evidence>
<dbReference type="PROSITE" id="PS50245">
    <property type="entry name" value="CAP_GLY_2"/>
    <property type="match status" value="1"/>
</dbReference>
<comment type="caution">
    <text evidence="11">The sequence shown here is derived from an EMBL/GenBank/DDBJ whole genome shotgun (WGS) entry which is preliminary data.</text>
</comment>
<dbReference type="Pfam" id="PF01302">
    <property type="entry name" value="CAP_GLY"/>
    <property type="match status" value="1"/>
</dbReference>
<dbReference type="SUPFAM" id="SSF54236">
    <property type="entry name" value="Ubiquitin-like"/>
    <property type="match status" value="1"/>
</dbReference>
<dbReference type="InterPro" id="IPR036859">
    <property type="entry name" value="CAP-Gly_dom_sf"/>
</dbReference>
<name>A0AAV7KAS8_9METZ</name>
<dbReference type="Gene3D" id="3.80.10.10">
    <property type="entry name" value="Ribonuclease Inhibitor"/>
    <property type="match status" value="2"/>
</dbReference>
<keyword evidence="5" id="KW-0433">Leucine-rich repeat</keyword>
<dbReference type="EMBL" id="JAKMXF010000111">
    <property type="protein sequence ID" value="KAI6657805.1"/>
    <property type="molecule type" value="Genomic_DNA"/>
</dbReference>
<dbReference type="GO" id="GO:0005856">
    <property type="term" value="C:cytoskeleton"/>
    <property type="evidence" value="ECO:0007669"/>
    <property type="project" value="UniProtKB-SubCell"/>
</dbReference>
<dbReference type="PROSITE" id="PS00845">
    <property type="entry name" value="CAP_GLY_1"/>
    <property type="match status" value="1"/>
</dbReference>
<sequence length="529" mass="59855">MSSISILSELDIGRRCCCGEDYGVIRFIGDVEDSKGTWVGIEWDKVERGKHNGSLKGKQYFICKKEENCASFLRPKKLSLGMSLPEALLHRYTNVDPEGYMEESERLIVGNKGGAVKVELVGMDSVFEERSKLCELKIVSLINMKISNAGSPGELAQLAPNIATLELVGNKMLPDWKTISLIAQQLNSLTSLDLSDTNLELPEDPLVLTPRLSQLTELYLCSTGISWDRVCEVSHMVPFLSKLHLCFNNISIITTQLKCFTSLELLNLEENDLCDWEHIFSLKTYPNLSTLILNNNQLPDIPYHLVTGHESIQFSSLSSLSLRDNMIGSWYTVDFINSYFKLKELRIKNNPVLSNVSSQQARQFVIARIATLTILNNSPVPLAERIDAERYYLSAFSRQWVESCDESGCVPASHPFRREHPRYLLLVNEIGAPADAKADVLKANRFYDVTISAPNYPNLNTLKKKLPHTLTIQKLKGVLHRLYKIDPADQMLSYVREEFNCPEIEMDDTLRPLSYYGMQSGYIILVRSK</sequence>
<accession>A0AAV7KAS8</accession>
<evidence type="ECO:0000313" key="11">
    <source>
        <dbReference type="EMBL" id="KAI6657805.1"/>
    </source>
</evidence>
<dbReference type="SUPFAM" id="SSF52058">
    <property type="entry name" value="L domain-like"/>
    <property type="match status" value="1"/>
</dbReference>
<dbReference type="InterPro" id="IPR001611">
    <property type="entry name" value="Leu-rich_rpt"/>
</dbReference>
<dbReference type="InterPro" id="IPR029071">
    <property type="entry name" value="Ubiquitin-like_domsf"/>
</dbReference>
<evidence type="ECO:0000256" key="9">
    <source>
        <dbReference type="ARBA" id="ARBA00030180"/>
    </source>
</evidence>
<feature type="domain" description="CAP-Gly" evidence="10">
    <location>
        <begin position="29"/>
        <end position="74"/>
    </location>
</feature>
<protein>
    <recommendedName>
        <fullName evidence="3">Tubulin-specific chaperone E</fullName>
    </recommendedName>
    <alternativeName>
        <fullName evidence="9">Tubulin-folding cofactor E</fullName>
    </alternativeName>
</protein>
<evidence type="ECO:0000256" key="4">
    <source>
        <dbReference type="ARBA" id="ARBA00022490"/>
    </source>
</evidence>
<evidence type="ECO:0000256" key="8">
    <source>
        <dbReference type="ARBA" id="ARBA00023212"/>
    </source>
</evidence>
<gene>
    <name evidence="11" type="ORF">LOD99_547</name>
</gene>
<organism evidence="11 12">
    <name type="scientific">Oopsacas minuta</name>
    <dbReference type="NCBI Taxonomy" id="111878"/>
    <lineage>
        <taxon>Eukaryota</taxon>
        <taxon>Metazoa</taxon>
        <taxon>Porifera</taxon>
        <taxon>Hexactinellida</taxon>
        <taxon>Hexasterophora</taxon>
        <taxon>Lyssacinosida</taxon>
        <taxon>Leucopsacidae</taxon>
        <taxon>Oopsacas</taxon>
    </lineage>
</organism>
<dbReference type="SUPFAM" id="SSF74924">
    <property type="entry name" value="Cap-Gly domain"/>
    <property type="match status" value="1"/>
</dbReference>
<dbReference type="Gene3D" id="3.10.20.90">
    <property type="entry name" value="Phosphatidylinositol 3-kinase Catalytic Subunit, Chain A, domain 1"/>
    <property type="match status" value="1"/>
</dbReference>
<dbReference type="InterPro" id="IPR032675">
    <property type="entry name" value="LRR_dom_sf"/>
</dbReference>
<dbReference type="Pfam" id="PF14580">
    <property type="entry name" value="LRR_9"/>
    <property type="match status" value="1"/>
</dbReference>
<comment type="subcellular location">
    <subcellularLocation>
        <location evidence="1">Cytoplasm</location>
        <location evidence="1">Cytoskeleton</location>
    </subcellularLocation>
</comment>
<evidence type="ECO:0000256" key="5">
    <source>
        <dbReference type="ARBA" id="ARBA00022614"/>
    </source>
</evidence>
<dbReference type="PANTHER" id="PTHR18849:SF0">
    <property type="entry name" value="CILIA- AND FLAGELLA-ASSOCIATED PROTEIN 410-RELATED"/>
    <property type="match status" value="1"/>
</dbReference>
<evidence type="ECO:0000256" key="3">
    <source>
        <dbReference type="ARBA" id="ARBA00015004"/>
    </source>
</evidence>
<dbReference type="PANTHER" id="PTHR18849">
    <property type="entry name" value="LEUCINE RICH REPEAT PROTEIN"/>
    <property type="match status" value="1"/>
</dbReference>
<comment type="similarity">
    <text evidence="2">Belongs to the TBCE family.</text>
</comment>